<dbReference type="STRING" id="743966.MYB_01040"/>
<feature type="transmembrane region" description="Helical" evidence="1">
    <location>
        <begin position="21"/>
        <end position="39"/>
    </location>
</feature>
<evidence type="ECO:0000313" key="3">
    <source>
        <dbReference type="Proteomes" id="UP000019229"/>
    </source>
</evidence>
<keyword evidence="1" id="KW-1133">Transmembrane helix</keyword>
<dbReference type="Proteomes" id="UP000019229">
    <property type="component" value="Chromosome"/>
</dbReference>
<reference evidence="2 3" key="1">
    <citation type="journal article" date="2014" name="Genome Announc.">
        <title>Complete Genome Sequence of Mycoplasma bovoculi Strain M165/69T (ATCC 29104).</title>
        <authorList>
            <person name="Calcutt M.J."/>
            <person name="Foecking M.F."/>
        </authorList>
    </citation>
    <scope>NUCLEOTIDE SEQUENCE [LARGE SCALE GENOMIC DNA]</scope>
    <source>
        <strain evidence="2">M165/69</strain>
    </source>
</reference>
<dbReference type="KEGG" id="mbc:MYB_01040"/>
<dbReference type="NCBIfam" id="NF045937">
    <property type="entry name" value="MSC_0624_12TM"/>
    <property type="match status" value="1"/>
</dbReference>
<dbReference type="OrthoDB" id="400652at2"/>
<dbReference type="RefSeq" id="WP_022935608.1">
    <property type="nucleotide sequence ID" value="NZ_CP007154.1"/>
</dbReference>
<keyword evidence="1" id="KW-0812">Transmembrane</keyword>
<feature type="transmembrane region" description="Helical" evidence="1">
    <location>
        <begin position="75"/>
        <end position="93"/>
    </location>
</feature>
<gene>
    <name evidence="2" type="ORF">MYB_01040</name>
</gene>
<sequence length="484" mass="56758">MKKITKWNFSFKKFEKTEQRLSFFLVAFFIIAFTLAILFDSSRSFFNLDSKQLYNVSIIFNPIADNLREVISTKVARSVILLFFSFVFLYKAYTSFANYKHSLFLQIFVYIFLALSLANIVLYFVYLSASWQAIFIFSLQIFVLLALNFVHWWLINKKNQQINYDFRKFFWLKIVSYLSQTILFLVFAIIFGVLALKYKTVTVGNPITDWLYKFVAQIGTTTNSAILVAILSTILILISVSFSTQIYFYKNTYLKLSKTTTSLSFIILPILTTFVYHIFVAIFTNQNFALYLIFNSNFNNNYLKVVGELIFFVIFASAYSFLFFYNKLRKFTTHYSFTIFMLTNTLFAIVSFLFLFNSISAKENVWIWLISASFVIYTYLLFAIKNNEMTQFSKAIVGLVLALYLVLQIFGLWNFYLYSNSVVSIKSSSNRTLNSITFIDYSWQFFAIFSVFTTLLTITNLVYLLAKNIFIWQAKTKLIKERNV</sequence>
<accession>W5USM7</accession>
<feature type="transmembrane region" description="Helical" evidence="1">
    <location>
        <begin position="261"/>
        <end position="282"/>
    </location>
</feature>
<feature type="transmembrane region" description="Helical" evidence="1">
    <location>
        <begin position="105"/>
        <end position="127"/>
    </location>
</feature>
<feature type="transmembrane region" description="Helical" evidence="1">
    <location>
        <begin position="365"/>
        <end position="384"/>
    </location>
</feature>
<protein>
    <recommendedName>
        <fullName evidence="4">Transmembrane protein</fullName>
    </recommendedName>
</protein>
<proteinExistence type="predicted"/>
<keyword evidence="1" id="KW-0472">Membrane</keyword>
<feature type="transmembrane region" description="Helical" evidence="1">
    <location>
        <begin position="396"/>
        <end position="416"/>
    </location>
</feature>
<evidence type="ECO:0000256" key="1">
    <source>
        <dbReference type="SAM" id="Phobius"/>
    </source>
</evidence>
<feature type="transmembrane region" description="Helical" evidence="1">
    <location>
        <begin position="225"/>
        <end position="249"/>
    </location>
</feature>
<dbReference type="eggNOG" id="ENOG5031YG3">
    <property type="taxonomic scope" value="Bacteria"/>
</dbReference>
<feature type="transmembrane region" description="Helical" evidence="1">
    <location>
        <begin position="443"/>
        <end position="466"/>
    </location>
</feature>
<keyword evidence="3" id="KW-1185">Reference proteome</keyword>
<name>W5USM7_9BACT</name>
<dbReference type="PATRIC" id="fig|743966.3.peg.208"/>
<feature type="transmembrane region" description="Helical" evidence="1">
    <location>
        <begin position="133"/>
        <end position="154"/>
    </location>
</feature>
<evidence type="ECO:0008006" key="4">
    <source>
        <dbReference type="Google" id="ProtNLM"/>
    </source>
</evidence>
<dbReference type="HOGENOM" id="CLU_530827_0_0_14"/>
<organism evidence="2 3">
    <name type="scientific">Mesomycoplasma bovoculi M165/69</name>
    <dbReference type="NCBI Taxonomy" id="743966"/>
    <lineage>
        <taxon>Bacteria</taxon>
        <taxon>Bacillati</taxon>
        <taxon>Mycoplasmatota</taxon>
        <taxon>Mycoplasmoidales</taxon>
        <taxon>Metamycoplasmataceae</taxon>
        <taxon>Mesomycoplasma</taxon>
    </lineage>
</organism>
<dbReference type="EMBL" id="CP007154">
    <property type="protein sequence ID" value="AHH45219.1"/>
    <property type="molecule type" value="Genomic_DNA"/>
</dbReference>
<feature type="transmembrane region" description="Helical" evidence="1">
    <location>
        <begin position="174"/>
        <end position="196"/>
    </location>
</feature>
<dbReference type="AlphaFoldDB" id="W5USM7"/>
<feature type="transmembrane region" description="Helical" evidence="1">
    <location>
        <begin position="337"/>
        <end position="359"/>
    </location>
</feature>
<evidence type="ECO:0000313" key="2">
    <source>
        <dbReference type="EMBL" id="AHH45219.1"/>
    </source>
</evidence>
<feature type="transmembrane region" description="Helical" evidence="1">
    <location>
        <begin position="302"/>
        <end position="325"/>
    </location>
</feature>